<dbReference type="AlphaFoldDB" id="A0AAN6M0P9"/>
<sequence length="400" mass="43452">MLLSKAHITLSALALSPFAVSTPTLDKTTYPGFVHPSNGDCKDYNVKSTVTYEQLQWDQPRYKDNYEVASLLTKVASQAKVPLPAFSGSANVTKEFQIAGTFCKPKSSNNSKQNTVFVATHGAGFDRRYWASSFKPNEYSFAQYALEAGYSIFYYDRLGVGYSSRLSGYDVEINPQVELLASILKSLRAGKYIEGIKPSNLVLVGHSFGSVISNLILGRHPELVEGAVLTGFSFPTPADPAASASGFGLSVFASRIVSTLTGDARPQFANSFDNGWLSFADKFAFTEAFLGAEDYEVPAAEYSYKIAQPYSIVDFLSAFAQPSVADKYVGKLLLAPAERDLFFCAGNCTDTFARGGQKSAFPNPKTDISLFVQEGSGHGQNFALNARDLYKAITTFADNL</sequence>
<feature type="signal peptide" evidence="1">
    <location>
        <begin position="1"/>
        <end position="21"/>
    </location>
</feature>
<proteinExistence type="predicted"/>
<comment type="caution">
    <text evidence="3">The sequence shown here is derived from an EMBL/GenBank/DDBJ whole genome shotgun (WGS) entry which is preliminary data.</text>
</comment>
<keyword evidence="4" id="KW-1185">Reference proteome</keyword>
<dbReference type="PANTHER" id="PTHR43194:SF2">
    <property type="entry name" value="PEROXISOMAL MEMBRANE PROTEIN LPX1"/>
    <property type="match status" value="1"/>
</dbReference>
<dbReference type="InterPro" id="IPR000073">
    <property type="entry name" value="AB_hydrolase_1"/>
</dbReference>
<evidence type="ECO:0000259" key="2">
    <source>
        <dbReference type="Pfam" id="PF12697"/>
    </source>
</evidence>
<evidence type="ECO:0000313" key="4">
    <source>
        <dbReference type="Proteomes" id="UP001280581"/>
    </source>
</evidence>
<evidence type="ECO:0000313" key="3">
    <source>
        <dbReference type="EMBL" id="KAK3208854.1"/>
    </source>
</evidence>
<dbReference type="PANTHER" id="PTHR43194">
    <property type="entry name" value="HYDROLASE ALPHA/BETA FOLD FAMILY"/>
    <property type="match status" value="1"/>
</dbReference>
<dbReference type="SUPFAM" id="SSF53474">
    <property type="entry name" value="alpha/beta-Hydrolases"/>
    <property type="match status" value="1"/>
</dbReference>
<evidence type="ECO:0000256" key="1">
    <source>
        <dbReference type="SAM" id="SignalP"/>
    </source>
</evidence>
<dbReference type="InterPro" id="IPR050228">
    <property type="entry name" value="Carboxylesterase_BioH"/>
</dbReference>
<feature type="chain" id="PRO_5043044143" description="AB hydrolase-1 domain-containing protein" evidence="1">
    <location>
        <begin position="22"/>
        <end position="400"/>
    </location>
</feature>
<dbReference type="InterPro" id="IPR029058">
    <property type="entry name" value="AB_hydrolase_fold"/>
</dbReference>
<name>A0AAN6M0P9_9PLEO</name>
<dbReference type="Gene3D" id="3.40.50.1820">
    <property type="entry name" value="alpha/beta hydrolase"/>
    <property type="match status" value="1"/>
</dbReference>
<dbReference type="EMBL" id="WVTA01000007">
    <property type="protein sequence ID" value="KAK3208854.1"/>
    <property type="molecule type" value="Genomic_DNA"/>
</dbReference>
<dbReference type="Proteomes" id="UP001280581">
    <property type="component" value="Unassembled WGS sequence"/>
</dbReference>
<feature type="domain" description="AB hydrolase-1" evidence="2">
    <location>
        <begin position="118"/>
        <end position="381"/>
    </location>
</feature>
<organism evidence="3 4">
    <name type="scientific">Pseudopithomyces chartarum</name>
    <dbReference type="NCBI Taxonomy" id="1892770"/>
    <lineage>
        <taxon>Eukaryota</taxon>
        <taxon>Fungi</taxon>
        <taxon>Dikarya</taxon>
        <taxon>Ascomycota</taxon>
        <taxon>Pezizomycotina</taxon>
        <taxon>Dothideomycetes</taxon>
        <taxon>Pleosporomycetidae</taxon>
        <taxon>Pleosporales</taxon>
        <taxon>Massarineae</taxon>
        <taxon>Didymosphaeriaceae</taxon>
        <taxon>Pseudopithomyces</taxon>
    </lineage>
</organism>
<accession>A0AAN6M0P9</accession>
<reference evidence="3 4" key="1">
    <citation type="submission" date="2021-02" db="EMBL/GenBank/DDBJ databases">
        <title>Genome assembly of Pseudopithomyces chartarum.</title>
        <authorList>
            <person name="Jauregui R."/>
            <person name="Singh J."/>
            <person name="Voisey C."/>
        </authorList>
    </citation>
    <scope>NUCLEOTIDE SEQUENCE [LARGE SCALE GENOMIC DNA]</scope>
    <source>
        <strain evidence="3 4">AGR01</strain>
    </source>
</reference>
<gene>
    <name evidence="3" type="ORF">GRF29_77g2248312</name>
</gene>
<dbReference type="Pfam" id="PF12697">
    <property type="entry name" value="Abhydrolase_6"/>
    <property type="match status" value="1"/>
</dbReference>
<protein>
    <recommendedName>
        <fullName evidence="2">AB hydrolase-1 domain-containing protein</fullName>
    </recommendedName>
</protein>
<keyword evidence="1" id="KW-0732">Signal</keyword>